<gene>
    <name evidence="3" type="ORF">H9660_03430</name>
</gene>
<dbReference type="SUPFAM" id="SSF141868">
    <property type="entry name" value="EAL domain-like"/>
    <property type="match status" value="1"/>
</dbReference>
<dbReference type="Gene3D" id="3.20.20.450">
    <property type="entry name" value="EAL domain"/>
    <property type="match status" value="1"/>
</dbReference>
<evidence type="ECO:0000259" key="1">
    <source>
        <dbReference type="PROSITE" id="PS50883"/>
    </source>
</evidence>
<evidence type="ECO:0000313" key="3">
    <source>
        <dbReference type="EMBL" id="MBD7914190.1"/>
    </source>
</evidence>
<evidence type="ECO:0000313" key="4">
    <source>
        <dbReference type="Proteomes" id="UP000640335"/>
    </source>
</evidence>
<dbReference type="Gene3D" id="3.30.70.270">
    <property type="match status" value="1"/>
</dbReference>
<dbReference type="Pfam" id="PF00563">
    <property type="entry name" value="EAL"/>
    <property type="match status" value="1"/>
</dbReference>
<dbReference type="PANTHER" id="PTHR44757">
    <property type="entry name" value="DIGUANYLATE CYCLASE DGCP"/>
    <property type="match status" value="1"/>
</dbReference>
<dbReference type="InterPro" id="IPR035919">
    <property type="entry name" value="EAL_sf"/>
</dbReference>
<accession>A0ABR8Q1B1</accession>
<organism evidence="3 4">
    <name type="scientific">Clostridium gallinarum</name>
    <dbReference type="NCBI Taxonomy" id="2762246"/>
    <lineage>
        <taxon>Bacteria</taxon>
        <taxon>Bacillati</taxon>
        <taxon>Bacillota</taxon>
        <taxon>Clostridia</taxon>
        <taxon>Eubacteriales</taxon>
        <taxon>Clostridiaceae</taxon>
        <taxon>Clostridium</taxon>
    </lineage>
</organism>
<evidence type="ECO:0000259" key="2">
    <source>
        <dbReference type="PROSITE" id="PS50887"/>
    </source>
</evidence>
<keyword evidence="4" id="KW-1185">Reference proteome</keyword>
<protein>
    <submittedName>
        <fullName evidence="3">Bifunctional diguanylate cyclase/phosphodiesterase</fullName>
    </submittedName>
</protein>
<dbReference type="SUPFAM" id="SSF55073">
    <property type="entry name" value="Nucleotide cyclase"/>
    <property type="match status" value="1"/>
</dbReference>
<dbReference type="InterPro" id="IPR043128">
    <property type="entry name" value="Rev_trsase/Diguanyl_cyclase"/>
</dbReference>
<dbReference type="InterPro" id="IPR001633">
    <property type="entry name" value="EAL_dom"/>
</dbReference>
<feature type="domain" description="GGDEF" evidence="2">
    <location>
        <begin position="184"/>
        <end position="317"/>
    </location>
</feature>
<dbReference type="PROSITE" id="PS50887">
    <property type="entry name" value="GGDEF"/>
    <property type="match status" value="1"/>
</dbReference>
<proteinExistence type="predicted"/>
<sequence length="583" mass="67954">MNRERFINKDVGSLNIDNKDFFYLNEDEEFLLNFKQSFIKSIKGLFIYASLEKNLIMFYGNNKDILGYDDQFLIMNTEEIKEYIRNDYINFLIDGLKNNKEVELKITNKLKKEIWISIKGFTKKDEKDNIIEFEGYIHNINIEKEAKLMLEYITFYDELTGLSNRKHFNKLIKAELNKQSLLESRGALIIVDIDNFKFINDSYGHKCGDFFLEKFSQDLKKIFSFNELLCRFGGDEFIIFVPNILDLKQIKEIINKIMNLLKEPYIINNKKIVTTASIGVATFPDDGEESEVLLKNADSAMYIAKSNGKNQWQMFNSNISKEINRIYSIQKELRTALDNDEMFVVFQPKVNLTDDEVNGFEALIRWENSEMGSVSPGEFIPVAESTRLIIPIGKFVLREVFIKISYLLSKGYDNFKIAVNLSEIQLREGDLLEYIKSLVEEFKVSPKYIEIEITESMIMKSVDRNIKYLLEIKELGVSIALDDFGTGYSSLNYLTKLPIDVLKIDRSFVIDMVENDKSRYIVEKIIQLSHKLGINVVAEGVEEKEQVEYLKSIDCDTVQGYYYSRPENFENVVEMLNKNIDYK</sequence>
<dbReference type="SMART" id="SM00052">
    <property type="entry name" value="EAL"/>
    <property type="match status" value="1"/>
</dbReference>
<dbReference type="CDD" id="cd01949">
    <property type="entry name" value="GGDEF"/>
    <property type="match status" value="1"/>
</dbReference>
<dbReference type="RefSeq" id="WP_191748587.1">
    <property type="nucleotide sequence ID" value="NZ_JACSQZ010000008.1"/>
</dbReference>
<dbReference type="EMBL" id="JACSQZ010000008">
    <property type="protein sequence ID" value="MBD7914190.1"/>
    <property type="molecule type" value="Genomic_DNA"/>
</dbReference>
<dbReference type="PROSITE" id="PS50883">
    <property type="entry name" value="EAL"/>
    <property type="match status" value="1"/>
</dbReference>
<dbReference type="InterPro" id="IPR029787">
    <property type="entry name" value="Nucleotide_cyclase"/>
</dbReference>
<dbReference type="Pfam" id="PF00990">
    <property type="entry name" value="GGDEF"/>
    <property type="match status" value="1"/>
</dbReference>
<dbReference type="Proteomes" id="UP000640335">
    <property type="component" value="Unassembled WGS sequence"/>
</dbReference>
<dbReference type="PANTHER" id="PTHR44757:SF2">
    <property type="entry name" value="BIOFILM ARCHITECTURE MAINTENANCE PROTEIN MBAA"/>
    <property type="match status" value="1"/>
</dbReference>
<reference evidence="3 4" key="1">
    <citation type="submission" date="2020-08" db="EMBL/GenBank/DDBJ databases">
        <title>A Genomic Blueprint of the Chicken Gut Microbiome.</title>
        <authorList>
            <person name="Gilroy R."/>
            <person name="Ravi A."/>
            <person name="Getino M."/>
            <person name="Pursley I."/>
            <person name="Horton D.L."/>
            <person name="Alikhan N.-F."/>
            <person name="Baker D."/>
            <person name="Gharbi K."/>
            <person name="Hall N."/>
            <person name="Watson M."/>
            <person name="Adriaenssens E.M."/>
            <person name="Foster-Nyarko E."/>
            <person name="Jarju S."/>
            <person name="Secka A."/>
            <person name="Antonio M."/>
            <person name="Oren A."/>
            <person name="Chaudhuri R."/>
            <person name="La Ragione R.M."/>
            <person name="Hildebrand F."/>
            <person name="Pallen M.J."/>
        </authorList>
    </citation>
    <scope>NUCLEOTIDE SEQUENCE [LARGE SCALE GENOMIC DNA]</scope>
    <source>
        <strain evidence="3 4">Sa3CUN1</strain>
    </source>
</reference>
<dbReference type="CDD" id="cd01948">
    <property type="entry name" value="EAL"/>
    <property type="match status" value="1"/>
</dbReference>
<comment type="caution">
    <text evidence="3">The sequence shown here is derived from an EMBL/GenBank/DDBJ whole genome shotgun (WGS) entry which is preliminary data.</text>
</comment>
<feature type="domain" description="EAL" evidence="1">
    <location>
        <begin position="326"/>
        <end position="580"/>
    </location>
</feature>
<dbReference type="InterPro" id="IPR000160">
    <property type="entry name" value="GGDEF_dom"/>
</dbReference>
<name>A0ABR8Q1B1_9CLOT</name>
<dbReference type="SMART" id="SM00267">
    <property type="entry name" value="GGDEF"/>
    <property type="match status" value="1"/>
</dbReference>
<dbReference type="InterPro" id="IPR052155">
    <property type="entry name" value="Biofilm_reg_signaling"/>
</dbReference>
<dbReference type="NCBIfam" id="TIGR00254">
    <property type="entry name" value="GGDEF"/>
    <property type="match status" value="1"/>
</dbReference>